<accession>A0AAD6UPK0</accession>
<proteinExistence type="predicted"/>
<evidence type="ECO:0000313" key="2">
    <source>
        <dbReference type="EMBL" id="KAJ7187730.1"/>
    </source>
</evidence>
<name>A0AAD6UPK0_9AGAR</name>
<gene>
    <name evidence="2" type="ORF">GGX14DRAFT_408950</name>
</gene>
<dbReference type="AlphaFoldDB" id="A0AAD6UPK0"/>
<evidence type="ECO:0000256" key="1">
    <source>
        <dbReference type="SAM" id="MobiDB-lite"/>
    </source>
</evidence>
<evidence type="ECO:0000313" key="3">
    <source>
        <dbReference type="Proteomes" id="UP001219525"/>
    </source>
</evidence>
<comment type="caution">
    <text evidence="2">The sequence shown here is derived from an EMBL/GenBank/DDBJ whole genome shotgun (WGS) entry which is preliminary data.</text>
</comment>
<dbReference type="Proteomes" id="UP001219525">
    <property type="component" value="Unassembled WGS sequence"/>
</dbReference>
<dbReference type="EMBL" id="JARJCW010000184">
    <property type="protein sequence ID" value="KAJ7187730.1"/>
    <property type="molecule type" value="Genomic_DNA"/>
</dbReference>
<feature type="region of interest" description="Disordered" evidence="1">
    <location>
        <begin position="288"/>
        <end position="326"/>
    </location>
</feature>
<reference evidence="2" key="1">
    <citation type="submission" date="2023-03" db="EMBL/GenBank/DDBJ databases">
        <title>Massive genome expansion in bonnet fungi (Mycena s.s.) driven by repeated elements and novel gene families across ecological guilds.</title>
        <authorList>
            <consortium name="Lawrence Berkeley National Laboratory"/>
            <person name="Harder C.B."/>
            <person name="Miyauchi S."/>
            <person name="Viragh M."/>
            <person name="Kuo A."/>
            <person name="Thoen E."/>
            <person name="Andreopoulos B."/>
            <person name="Lu D."/>
            <person name="Skrede I."/>
            <person name="Drula E."/>
            <person name="Henrissat B."/>
            <person name="Morin E."/>
            <person name="Kohler A."/>
            <person name="Barry K."/>
            <person name="LaButti K."/>
            <person name="Morin E."/>
            <person name="Salamov A."/>
            <person name="Lipzen A."/>
            <person name="Mereny Z."/>
            <person name="Hegedus B."/>
            <person name="Baldrian P."/>
            <person name="Stursova M."/>
            <person name="Weitz H."/>
            <person name="Taylor A."/>
            <person name="Grigoriev I.V."/>
            <person name="Nagy L.G."/>
            <person name="Martin F."/>
            <person name="Kauserud H."/>
        </authorList>
    </citation>
    <scope>NUCLEOTIDE SEQUENCE</scope>
    <source>
        <strain evidence="2">9144</strain>
    </source>
</reference>
<protein>
    <submittedName>
        <fullName evidence="2">Uncharacterized protein</fullName>
    </submittedName>
</protein>
<sequence length="369" mass="40218">MLAACTSSSSSVSVSFPSATVDSAFALTGSCGSTGSVCGAVDKAVFANVDTERFYDCDCVACTDSAGARGRMATTARFSDLHVRYGIHVGDARRDGEEAGEKRVQPWMNQARRCSDIRRAACCVPMRMIIERYRMMGDFWRLEWRVPTPDAGWPGFSEPVPMRRRWTRSCKPGGGGSVRTMNNRICTNERTSRRVMMTRQDRDVARPDKEEGPENIIFLEFVSVEAVHEDEAASRASQPILHAVVEGNDITRPMPPHDLTVPDTYIGATPTCMSPVGRIPTVDGKITTHRKPSDAATACKGRDHVTSHPSTSSTHREPSDAAAGHQDPDHVITAFSTTCRKPSDTGPALGALVRVGWLLVTGYWLLVTG</sequence>
<keyword evidence="3" id="KW-1185">Reference proteome</keyword>
<organism evidence="2 3">
    <name type="scientific">Mycena pura</name>
    <dbReference type="NCBI Taxonomy" id="153505"/>
    <lineage>
        <taxon>Eukaryota</taxon>
        <taxon>Fungi</taxon>
        <taxon>Dikarya</taxon>
        <taxon>Basidiomycota</taxon>
        <taxon>Agaricomycotina</taxon>
        <taxon>Agaricomycetes</taxon>
        <taxon>Agaricomycetidae</taxon>
        <taxon>Agaricales</taxon>
        <taxon>Marasmiineae</taxon>
        <taxon>Mycenaceae</taxon>
        <taxon>Mycena</taxon>
    </lineage>
</organism>